<keyword evidence="5" id="KW-1133">Transmembrane helix</keyword>
<feature type="region of interest" description="Disordered" evidence="4">
    <location>
        <begin position="138"/>
        <end position="275"/>
    </location>
</feature>
<feature type="compositionally biased region" description="Basic and acidic residues" evidence="4">
    <location>
        <begin position="200"/>
        <end position="211"/>
    </location>
</feature>
<name>A0A1M5B8I2_9FIRM</name>
<keyword evidence="8" id="KW-0863">Zinc-finger</keyword>
<reference evidence="9" key="1">
    <citation type="submission" date="2016-11" db="EMBL/GenBank/DDBJ databases">
        <authorList>
            <person name="Varghese N."/>
            <person name="Submissions S."/>
        </authorList>
    </citation>
    <scope>NUCLEOTIDE SEQUENCE [LARGE SCALE GENOMIC DNA]</scope>
    <source>
        <strain evidence="9">DSM 11792</strain>
    </source>
</reference>
<feature type="domain" description="DUF4349" evidence="7">
    <location>
        <begin position="294"/>
        <end position="413"/>
    </location>
</feature>
<proteinExistence type="inferred from homology"/>
<accession>A0A1M5B8I2</accession>
<keyword evidence="8" id="KW-0862">Zinc</keyword>
<sequence>MDCQQIREYLSAYLDGELESSRLGQIKAHLEECAACRRHWEELQASMKLLRALPEVSPPEFFREQLLQRLPGRRFTPWYARFRPAWLRFAAAAVILVAVLSLARLGSGQIIPRVMWPWQKGGDNAPLVGQVDRERDDGISSDLLKSSGKESGSPPGGEERRVQAAPAGSASPAKTVAVKKLPQMAGGNYPGQEQQAGGAVKDEQRGERPVPAREPAPGLFVLNSPQALSGEKEQRAAGTSRSGANGKLRKEDGGGDAPGALPPGPMLAPGTSLPGDDISSGVKAVKKIMLVLEVKDINEAGGRILELGQKYNAPVEAGEQSEFAFIIPGEVWPGFFKELGAIGRVREYRVDTRDITPEYEKLEEKLGLLKERERELLALNREADPAELVQVQEEIKKVTEQLDALSESARKITVRIVLCTNSSCQQDQLQVK</sequence>
<dbReference type="Pfam" id="PF14257">
    <property type="entry name" value="DUF4349"/>
    <property type="match status" value="1"/>
</dbReference>
<keyword evidence="8" id="KW-0479">Metal-binding</keyword>
<gene>
    <name evidence="8" type="ORF">SAMN02745218_02126</name>
</gene>
<evidence type="ECO:0000256" key="4">
    <source>
        <dbReference type="SAM" id="MobiDB-lite"/>
    </source>
</evidence>
<dbReference type="Proteomes" id="UP000184196">
    <property type="component" value="Unassembled WGS sequence"/>
</dbReference>
<dbReference type="EMBL" id="FQUW01000026">
    <property type="protein sequence ID" value="SHF38745.1"/>
    <property type="molecule type" value="Genomic_DNA"/>
</dbReference>
<dbReference type="Pfam" id="PF13490">
    <property type="entry name" value="zf-HC2"/>
    <property type="match status" value="1"/>
</dbReference>
<keyword evidence="5" id="KW-0472">Membrane</keyword>
<feature type="coiled-coil region" evidence="3">
    <location>
        <begin position="359"/>
        <end position="415"/>
    </location>
</feature>
<dbReference type="OrthoDB" id="9808253at2"/>
<dbReference type="InterPro" id="IPR025645">
    <property type="entry name" value="DUF4349"/>
</dbReference>
<keyword evidence="9" id="KW-1185">Reference proteome</keyword>
<evidence type="ECO:0000259" key="6">
    <source>
        <dbReference type="Pfam" id="PF13490"/>
    </source>
</evidence>
<dbReference type="Gene3D" id="1.10.10.1320">
    <property type="entry name" value="Anti-sigma factor, zinc-finger domain"/>
    <property type="match status" value="1"/>
</dbReference>
<feature type="transmembrane region" description="Helical" evidence="5">
    <location>
        <begin position="85"/>
        <end position="105"/>
    </location>
</feature>
<evidence type="ECO:0000313" key="9">
    <source>
        <dbReference type="Proteomes" id="UP000184196"/>
    </source>
</evidence>
<evidence type="ECO:0000313" key="8">
    <source>
        <dbReference type="EMBL" id="SHF38745.1"/>
    </source>
</evidence>
<comment type="similarity">
    <text evidence="1">Belongs to the zinc-associated anti-sigma factor (ZAS) superfamily. Anti-sigma-W factor family.</text>
</comment>
<protein>
    <recommendedName>
        <fullName evidence="2">Anti-sigma-W factor RsiW</fullName>
    </recommendedName>
</protein>
<organism evidence="8 9">
    <name type="scientific">Desulfofundulus australicus DSM 11792</name>
    <dbReference type="NCBI Taxonomy" id="1121425"/>
    <lineage>
        <taxon>Bacteria</taxon>
        <taxon>Bacillati</taxon>
        <taxon>Bacillota</taxon>
        <taxon>Clostridia</taxon>
        <taxon>Eubacteriales</taxon>
        <taxon>Peptococcaceae</taxon>
        <taxon>Desulfofundulus</taxon>
    </lineage>
</organism>
<dbReference type="GO" id="GO:0008270">
    <property type="term" value="F:zinc ion binding"/>
    <property type="evidence" value="ECO:0007669"/>
    <property type="project" value="UniProtKB-KW"/>
</dbReference>
<evidence type="ECO:0000259" key="7">
    <source>
        <dbReference type="Pfam" id="PF14257"/>
    </source>
</evidence>
<feature type="domain" description="Putative zinc-finger" evidence="6">
    <location>
        <begin position="3"/>
        <end position="37"/>
    </location>
</feature>
<dbReference type="AlphaFoldDB" id="A0A1M5B8I2"/>
<dbReference type="RefSeq" id="WP_073166033.1">
    <property type="nucleotide sequence ID" value="NZ_FQUW01000026.1"/>
</dbReference>
<evidence type="ECO:0000256" key="3">
    <source>
        <dbReference type="SAM" id="Coils"/>
    </source>
</evidence>
<dbReference type="InterPro" id="IPR041916">
    <property type="entry name" value="Anti_sigma_zinc_sf"/>
</dbReference>
<evidence type="ECO:0000256" key="5">
    <source>
        <dbReference type="SAM" id="Phobius"/>
    </source>
</evidence>
<evidence type="ECO:0000256" key="2">
    <source>
        <dbReference type="ARBA" id="ARBA00024438"/>
    </source>
</evidence>
<evidence type="ECO:0000256" key="1">
    <source>
        <dbReference type="ARBA" id="ARBA00024353"/>
    </source>
</evidence>
<keyword evidence="3" id="KW-0175">Coiled coil</keyword>
<dbReference type="InterPro" id="IPR027383">
    <property type="entry name" value="Znf_put"/>
</dbReference>
<keyword evidence="5" id="KW-0812">Transmembrane</keyword>